<dbReference type="EMBL" id="LNIX01000016">
    <property type="protein sequence ID" value="OXA46143.1"/>
    <property type="molecule type" value="Genomic_DNA"/>
</dbReference>
<dbReference type="PANTHER" id="PTHR42643:SF30">
    <property type="entry name" value="IONOTROPIC RECEPTOR 40A-RELATED"/>
    <property type="match status" value="1"/>
</dbReference>
<dbReference type="Proteomes" id="UP000198287">
    <property type="component" value="Unassembled WGS sequence"/>
</dbReference>
<evidence type="ECO:0000256" key="2">
    <source>
        <dbReference type="ARBA" id="ARBA00022475"/>
    </source>
</evidence>
<keyword evidence="7" id="KW-0325">Glycoprotein</keyword>
<evidence type="ECO:0000256" key="8">
    <source>
        <dbReference type="SAM" id="Phobius"/>
    </source>
</evidence>
<evidence type="ECO:0000313" key="10">
    <source>
        <dbReference type="EMBL" id="OXA46143.1"/>
    </source>
</evidence>
<keyword evidence="4 8" id="KW-1133">Transmembrane helix</keyword>
<gene>
    <name evidence="10" type="ORF">Fcan01_19342</name>
</gene>
<keyword evidence="11" id="KW-1185">Reference proteome</keyword>
<dbReference type="AlphaFoldDB" id="A0A226DLN4"/>
<keyword evidence="3 8" id="KW-0812">Transmembrane</keyword>
<feature type="signal peptide" evidence="9">
    <location>
        <begin position="1"/>
        <end position="19"/>
    </location>
</feature>
<name>A0A226DLN4_FOLCA</name>
<evidence type="ECO:0000256" key="7">
    <source>
        <dbReference type="ARBA" id="ARBA00023180"/>
    </source>
</evidence>
<sequence length="825" mass="93455">MFAAIAVVISLNNFVMSAANPYIIKNCLYHFVNVIGMSTFLSTTINQHVISNFTTQNSISWKTFVYTRTLNCKVKILLVDVVSSSWQEDLTLALDHLNTPQSILENPDYIIFYLKTNLNQIPNELLNFFKTLPALTVTSKFLVVDPTSMSGIGALDNSTHLSGNLALQQLPFSCLSSQNEDTLSLHDDDSRLSHSSLRRPDRLQLQLPDRPQLQLPDRPQLAKLSKAKDLYGIKESKLKSSRNKDDASLERFESIMPILNRRLTNFKGGPVSVPKLRTSYEYFGVIYGKPVVCELGYKYSSSGLYCLLHSISNILNFTAFDYVFQLDKVPSTPAIAVIRKDGHQILLGYLNNPNDRMQIVSHFYNVLPFGFVLVIDKTEFEIANPILSFDVTAWILLLATIILISICIWLENGIIFNSILKLHFKDLPLLAVSSTLTEQSLSIRLWKNDQSKFSFSKYLLLIWFIISIVLIGGFRSAFYRFLTSSVPPTNVPSTLEQLIESNYLASSGDEDDEVSDGVQVRSSKISTRETQRKATFTKGLQKLVFLNKIAYSKLRVLHNYSLPVPPCCTNKPGVVLPKSFAMVSSTDGTRHFHNQMKSEGDKYFLIVSKEFDYFLSTTELFAVTSNFFAEPFRRTQSLLIQSGLFQIWTKYGREMMLNLDMHFASCLVNVHLNESLKHEFWEYTTCLLASKDGVNQLAQNLQDQFAPPVVPKTFKTFRSLSLRVVSLIFFTFGVGMILAVSSEWGDYVQGDVCPHKYHEGFPVRSFAPLFCCNGTQISQTETPEKDEAATARFATSHNSDGWYLACQRKCLLLLGRIIFQSTWYK</sequence>
<dbReference type="InterPro" id="IPR052192">
    <property type="entry name" value="Insect_Ionotropic_Sensory_Rcpt"/>
</dbReference>
<comment type="subcellular location">
    <subcellularLocation>
        <location evidence="1">Cell membrane</location>
        <topology evidence="1">Multi-pass membrane protein</topology>
    </subcellularLocation>
</comment>
<keyword evidence="2" id="KW-1003">Cell membrane</keyword>
<organism evidence="10 11">
    <name type="scientific">Folsomia candida</name>
    <name type="common">Springtail</name>
    <dbReference type="NCBI Taxonomy" id="158441"/>
    <lineage>
        <taxon>Eukaryota</taxon>
        <taxon>Metazoa</taxon>
        <taxon>Ecdysozoa</taxon>
        <taxon>Arthropoda</taxon>
        <taxon>Hexapoda</taxon>
        <taxon>Collembola</taxon>
        <taxon>Entomobryomorpha</taxon>
        <taxon>Isotomoidea</taxon>
        <taxon>Isotomidae</taxon>
        <taxon>Proisotominae</taxon>
        <taxon>Folsomia</taxon>
    </lineage>
</organism>
<dbReference type="GO" id="GO:0005886">
    <property type="term" value="C:plasma membrane"/>
    <property type="evidence" value="ECO:0007669"/>
    <property type="project" value="UniProtKB-SubCell"/>
</dbReference>
<feature type="transmembrane region" description="Helical" evidence="8">
    <location>
        <begin position="458"/>
        <end position="478"/>
    </location>
</feature>
<evidence type="ECO:0000256" key="4">
    <source>
        <dbReference type="ARBA" id="ARBA00022989"/>
    </source>
</evidence>
<feature type="transmembrane region" description="Helical" evidence="8">
    <location>
        <begin position="393"/>
        <end position="415"/>
    </location>
</feature>
<proteinExistence type="predicted"/>
<protein>
    <submittedName>
        <fullName evidence="10">Uncharacterized protein</fullName>
    </submittedName>
</protein>
<evidence type="ECO:0000256" key="3">
    <source>
        <dbReference type="ARBA" id="ARBA00022692"/>
    </source>
</evidence>
<evidence type="ECO:0000256" key="9">
    <source>
        <dbReference type="SAM" id="SignalP"/>
    </source>
</evidence>
<evidence type="ECO:0000256" key="5">
    <source>
        <dbReference type="ARBA" id="ARBA00023136"/>
    </source>
</evidence>
<keyword evidence="6" id="KW-0675">Receptor</keyword>
<dbReference type="PANTHER" id="PTHR42643">
    <property type="entry name" value="IONOTROPIC RECEPTOR 20A-RELATED"/>
    <property type="match status" value="1"/>
</dbReference>
<feature type="chain" id="PRO_5012646529" evidence="9">
    <location>
        <begin position="20"/>
        <end position="825"/>
    </location>
</feature>
<keyword evidence="9" id="KW-0732">Signal</keyword>
<evidence type="ECO:0000256" key="6">
    <source>
        <dbReference type="ARBA" id="ARBA00023170"/>
    </source>
</evidence>
<accession>A0A226DLN4</accession>
<reference evidence="10 11" key="1">
    <citation type="submission" date="2015-12" db="EMBL/GenBank/DDBJ databases">
        <title>The genome of Folsomia candida.</title>
        <authorList>
            <person name="Faddeeva A."/>
            <person name="Derks M.F."/>
            <person name="Anvar Y."/>
            <person name="Smit S."/>
            <person name="Van Straalen N."/>
            <person name="Roelofs D."/>
        </authorList>
    </citation>
    <scope>NUCLEOTIDE SEQUENCE [LARGE SCALE GENOMIC DNA]</scope>
    <source>
        <strain evidence="10 11">VU population</strain>
        <tissue evidence="10">Whole body</tissue>
    </source>
</reference>
<comment type="caution">
    <text evidence="10">The sequence shown here is derived from an EMBL/GenBank/DDBJ whole genome shotgun (WGS) entry which is preliminary data.</text>
</comment>
<evidence type="ECO:0000313" key="11">
    <source>
        <dbReference type="Proteomes" id="UP000198287"/>
    </source>
</evidence>
<evidence type="ECO:0000256" key="1">
    <source>
        <dbReference type="ARBA" id="ARBA00004651"/>
    </source>
</evidence>
<keyword evidence="5 8" id="KW-0472">Membrane</keyword>